<protein>
    <recommendedName>
        <fullName evidence="3">F-box domain-containing protein</fullName>
    </recommendedName>
</protein>
<gene>
    <name evidence="1" type="ORF">GSI_06837</name>
</gene>
<evidence type="ECO:0000313" key="1">
    <source>
        <dbReference type="EMBL" id="PIL32131.1"/>
    </source>
</evidence>
<dbReference type="Proteomes" id="UP000230002">
    <property type="component" value="Unassembled WGS sequence"/>
</dbReference>
<name>A0A2G8SEE4_9APHY</name>
<accession>A0A2G8SEE4</accession>
<organism evidence="1 2">
    <name type="scientific">Ganoderma sinense ZZ0214-1</name>
    <dbReference type="NCBI Taxonomy" id="1077348"/>
    <lineage>
        <taxon>Eukaryota</taxon>
        <taxon>Fungi</taxon>
        <taxon>Dikarya</taxon>
        <taxon>Basidiomycota</taxon>
        <taxon>Agaricomycotina</taxon>
        <taxon>Agaricomycetes</taxon>
        <taxon>Polyporales</taxon>
        <taxon>Polyporaceae</taxon>
        <taxon>Ganoderma</taxon>
    </lineage>
</organism>
<dbReference type="Gene3D" id="3.80.10.10">
    <property type="entry name" value="Ribonuclease Inhibitor"/>
    <property type="match status" value="1"/>
</dbReference>
<dbReference type="EMBL" id="AYKW01000012">
    <property type="protein sequence ID" value="PIL32131.1"/>
    <property type="molecule type" value="Genomic_DNA"/>
</dbReference>
<sequence>MHAIPDPPILVDDLIPIILESDDHWWPRDFQRLALISPAWLSPVRKRLYATPSLRSFRACSLFARALTENPTLLPYLRGLELRPVADGRRALGEEEMRSLRYILGLNGLQSITLGGDLAISAERFLHFMGHTSTVTTLHIDGYVAPDERASSAVHRLPSLEWDDVIAFKFPCLRTLTLSNVALTIYPSASERRGTLSHLTLNNVDIIDGALPDLCQGASETLRVLKVVGTSTVDLDDNILSMLEVCRNLQELHYAAVDKYIHPSIFDSEETPTSPNLQALHVSGFDVNPQTLHAIAQAFPNLVDFAVLGRIIHVLPEQWKLFVQSGKLPRLRRLVTTAGTNAPPFTFWSLDQIAPLQEACRSCGIDLDWGSHPNRIP</sequence>
<dbReference type="SUPFAM" id="SSF52047">
    <property type="entry name" value="RNI-like"/>
    <property type="match status" value="1"/>
</dbReference>
<dbReference type="STRING" id="1077348.A0A2G8SEE4"/>
<comment type="caution">
    <text evidence="1">The sequence shown here is derived from an EMBL/GenBank/DDBJ whole genome shotgun (WGS) entry which is preliminary data.</text>
</comment>
<reference evidence="1 2" key="1">
    <citation type="journal article" date="2015" name="Sci. Rep.">
        <title>Chromosome-level genome map provides insights into diverse defense mechanisms in the medicinal fungus Ganoderma sinense.</title>
        <authorList>
            <person name="Zhu Y."/>
            <person name="Xu J."/>
            <person name="Sun C."/>
            <person name="Zhou S."/>
            <person name="Xu H."/>
            <person name="Nelson D.R."/>
            <person name="Qian J."/>
            <person name="Song J."/>
            <person name="Luo H."/>
            <person name="Xiang L."/>
            <person name="Li Y."/>
            <person name="Xu Z."/>
            <person name="Ji A."/>
            <person name="Wang L."/>
            <person name="Lu S."/>
            <person name="Hayward A."/>
            <person name="Sun W."/>
            <person name="Li X."/>
            <person name="Schwartz D.C."/>
            <person name="Wang Y."/>
            <person name="Chen S."/>
        </authorList>
    </citation>
    <scope>NUCLEOTIDE SEQUENCE [LARGE SCALE GENOMIC DNA]</scope>
    <source>
        <strain evidence="1 2">ZZ0214-1</strain>
    </source>
</reference>
<evidence type="ECO:0000313" key="2">
    <source>
        <dbReference type="Proteomes" id="UP000230002"/>
    </source>
</evidence>
<proteinExistence type="predicted"/>
<dbReference type="InterPro" id="IPR032675">
    <property type="entry name" value="LRR_dom_sf"/>
</dbReference>
<keyword evidence="2" id="KW-1185">Reference proteome</keyword>
<dbReference type="AlphaFoldDB" id="A0A2G8SEE4"/>
<evidence type="ECO:0008006" key="3">
    <source>
        <dbReference type="Google" id="ProtNLM"/>
    </source>
</evidence>
<dbReference type="OrthoDB" id="3251638at2759"/>